<keyword evidence="2" id="KW-1185">Reference proteome</keyword>
<proteinExistence type="predicted"/>
<organism evidence="1 2">
    <name type="scientific">Rhizopogon vesiculosus</name>
    <dbReference type="NCBI Taxonomy" id="180088"/>
    <lineage>
        <taxon>Eukaryota</taxon>
        <taxon>Fungi</taxon>
        <taxon>Dikarya</taxon>
        <taxon>Basidiomycota</taxon>
        <taxon>Agaricomycotina</taxon>
        <taxon>Agaricomycetes</taxon>
        <taxon>Agaricomycetidae</taxon>
        <taxon>Boletales</taxon>
        <taxon>Suillineae</taxon>
        <taxon>Rhizopogonaceae</taxon>
        <taxon>Rhizopogon</taxon>
    </lineage>
</organism>
<comment type="caution">
    <text evidence="1">The sequence shown here is derived from an EMBL/GenBank/DDBJ whole genome shotgun (WGS) entry which is preliminary data.</text>
</comment>
<reference evidence="1 2" key="1">
    <citation type="submission" date="2016-03" db="EMBL/GenBank/DDBJ databases">
        <title>Comparative genomics of the ectomycorrhizal sister species Rhizopogon vinicolor and Rhizopogon vesiculosus (Basidiomycota: Boletales) reveals a divergence of the mating type B locus.</title>
        <authorList>
            <person name="Mujic A.B."/>
            <person name="Kuo A."/>
            <person name="Tritt A."/>
            <person name="Lipzen A."/>
            <person name="Chen C."/>
            <person name="Johnson J."/>
            <person name="Sharma A."/>
            <person name="Barry K."/>
            <person name="Grigoriev I.V."/>
            <person name="Spatafora J.W."/>
        </authorList>
    </citation>
    <scope>NUCLEOTIDE SEQUENCE [LARGE SCALE GENOMIC DNA]</scope>
    <source>
        <strain evidence="1 2">AM-OR11-056</strain>
    </source>
</reference>
<evidence type="ECO:0000313" key="1">
    <source>
        <dbReference type="EMBL" id="OJA09914.1"/>
    </source>
</evidence>
<dbReference type="AlphaFoldDB" id="A0A1J8QKG5"/>
<evidence type="ECO:0000313" key="2">
    <source>
        <dbReference type="Proteomes" id="UP000183567"/>
    </source>
</evidence>
<sequence length="50" mass="5338">MLNSGYLSLEVINGTNLSVPSERTPTGFYVIVSTPYALLGMRPSSCGSTR</sequence>
<name>A0A1J8QKG5_9AGAM</name>
<dbReference type="Proteomes" id="UP000183567">
    <property type="component" value="Unassembled WGS sequence"/>
</dbReference>
<dbReference type="EMBL" id="LVVM01005718">
    <property type="protein sequence ID" value="OJA09914.1"/>
    <property type="molecule type" value="Genomic_DNA"/>
</dbReference>
<protein>
    <submittedName>
        <fullName evidence="1">Uncharacterized protein</fullName>
    </submittedName>
</protein>
<gene>
    <name evidence="1" type="ORF">AZE42_12611</name>
</gene>
<accession>A0A1J8QKG5</accession>